<gene>
    <name evidence="8" type="primary">LOC140598304</name>
</gene>
<evidence type="ECO:0000256" key="2">
    <source>
        <dbReference type="ARBA" id="ARBA00022598"/>
    </source>
</evidence>
<keyword evidence="5" id="KW-0067">ATP-binding</keyword>
<evidence type="ECO:0000256" key="4">
    <source>
        <dbReference type="ARBA" id="ARBA00022832"/>
    </source>
</evidence>
<keyword evidence="7" id="KW-1185">Reference proteome</keyword>
<feature type="domain" description="AMP-binding enzyme C-terminal" evidence="6">
    <location>
        <begin position="28"/>
        <end position="89"/>
    </location>
</feature>
<keyword evidence="4" id="KW-0276">Fatty acid metabolism</keyword>
<organism evidence="7 8">
    <name type="scientific">Vulpes vulpes</name>
    <name type="common">Red fox</name>
    <dbReference type="NCBI Taxonomy" id="9627"/>
    <lineage>
        <taxon>Eukaryota</taxon>
        <taxon>Metazoa</taxon>
        <taxon>Chordata</taxon>
        <taxon>Craniata</taxon>
        <taxon>Vertebrata</taxon>
        <taxon>Euteleostomi</taxon>
        <taxon>Mammalia</taxon>
        <taxon>Eutheria</taxon>
        <taxon>Laurasiatheria</taxon>
        <taxon>Carnivora</taxon>
        <taxon>Caniformia</taxon>
        <taxon>Canidae</taxon>
        <taxon>Vulpes</taxon>
    </lineage>
</organism>
<dbReference type="InterPro" id="IPR025110">
    <property type="entry name" value="AMP-bd_C"/>
</dbReference>
<dbReference type="SUPFAM" id="SSF56801">
    <property type="entry name" value="Acetyl-CoA synthetase-like"/>
    <property type="match status" value="1"/>
</dbReference>
<reference evidence="8" key="1">
    <citation type="submission" date="2025-08" db="UniProtKB">
        <authorList>
            <consortium name="RefSeq"/>
        </authorList>
    </citation>
    <scope>IDENTIFICATION</scope>
    <source>
        <tissue evidence="8">Cell line</tissue>
    </source>
</reference>
<evidence type="ECO:0000259" key="6">
    <source>
        <dbReference type="Pfam" id="PF13193"/>
    </source>
</evidence>
<comment type="similarity">
    <text evidence="1">Belongs to the ATP-dependent AMP-binding enzyme family.</text>
</comment>
<dbReference type="Proteomes" id="UP001652641">
    <property type="component" value="Chromosome 3"/>
</dbReference>
<keyword evidence="3" id="KW-0547">Nucleotide-binding</keyword>
<accession>A0ABM5A4T6</accession>
<name>A0ABM5A4T6_VULVU</name>
<dbReference type="GeneID" id="140598304"/>
<dbReference type="RefSeq" id="XP_072609813.1">
    <property type="nucleotide sequence ID" value="XM_072753712.1"/>
</dbReference>
<evidence type="ECO:0000313" key="8">
    <source>
        <dbReference type="RefSeq" id="XP_072609813.1"/>
    </source>
</evidence>
<dbReference type="InterPro" id="IPR045851">
    <property type="entry name" value="AMP-bd_C_sf"/>
</dbReference>
<dbReference type="PANTHER" id="PTHR43605:SF5">
    <property type="entry name" value="ACYL-COENZYME A SYNTHETASE ACSM1, MITOCHONDRIAL"/>
    <property type="match status" value="1"/>
</dbReference>
<keyword evidence="4" id="KW-0443">Lipid metabolism</keyword>
<keyword evidence="2" id="KW-0436">Ligase</keyword>
<dbReference type="PANTHER" id="PTHR43605">
    <property type="entry name" value="ACYL-COENZYME A SYNTHETASE"/>
    <property type="match status" value="1"/>
</dbReference>
<dbReference type="Pfam" id="PF13193">
    <property type="entry name" value="AMP-binding_C"/>
    <property type="match status" value="1"/>
</dbReference>
<evidence type="ECO:0000256" key="5">
    <source>
        <dbReference type="ARBA" id="ARBA00022840"/>
    </source>
</evidence>
<sequence length="89" mass="10163">MDEEGYMWFLGKNDDFIKASTYRIRPAEVENALAEQPAVAQSAVVSSPDLIRREVVKAFIVLMPDFLLHDQDQIIKELQQHVKSVTAPY</sequence>
<evidence type="ECO:0000313" key="7">
    <source>
        <dbReference type="Proteomes" id="UP001652641"/>
    </source>
</evidence>
<dbReference type="Gene3D" id="3.30.300.30">
    <property type="match status" value="1"/>
</dbReference>
<dbReference type="InterPro" id="IPR051087">
    <property type="entry name" value="Mitochondrial_ACSM"/>
</dbReference>
<proteinExistence type="inferred from homology"/>
<protein>
    <submittedName>
        <fullName evidence="8">Acyl-coenzyme A synthetase ACSM1, mitochondrial-like</fullName>
    </submittedName>
</protein>
<evidence type="ECO:0000256" key="3">
    <source>
        <dbReference type="ARBA" id="ARBA00022741"/>
    </source>
</evidence>
<evidence type="ECO:0000256" key="1">
    <source>
        <dbReference type="ARBA" id="ARBA00006432"/>
    </source>
</evidence>